<proteinExistence type="predicted"/>
<gene>
    <name evidence="3" type="ORF">IAC61_00460</name>
</gene>
<sequence length="465" mass="53325">MTKFIDRDKELETLEKQYASDSSSFVIVYGRRRIGKTSLISRFLDSHPDSLFFLATEESERQNLKEFQAKVADFIGNDFLRTANVDWPEVFKAFVSFPTKTKKIIVIDEFQYIGKSNPAFPSIMQKIWDTLLKDSNVMLILCGSLVSLMKSQTLEYGSPLYGRRAAQINLKQIPFREYGKFFEGKRNNELVPFYAITGGVPKYIESFKGFDDIYTAIEKNVLDKSSYLYEEPFFLLQKEVSEIGSYFSLIKAIALGNQKLSSISSSLGVKQTSITQYLKVLTDLDIVEREVPITEKMPEKSKKGIYRLTDNYLSFWFKFVYPYRDYLEKGETDYVLSIIKERFVENHVSFVYEDVCRDLVLDMAARGDFGFHPNRVGRYWGKESGEIDIVVIDSERGNLVLGECKFSSSPKGLSVLRDLEAKKAAMMGLTNSKSVGYALFCPTGFTDELKEEANRREDVHLIDCI</sequence>
<comment type="caution">
    <text evidence="3">The sequence shown here is derived from an EMBL/GenBank/DDBJ whole genome shotgun (WGS) entry which is preliminary data.</text>
</comment>
<feature type="domain" description="DUF234" evidence="2">
    <location>
        <begin position="316"/>
        <end position="408"/>
    </location>
</feature>
<accession>A0A9D9DG61</accession>
<dbReference type="InterPro" id="IPR004256">
    <property type="entry name" value="DUF234"/>
</dbReference>
<evidence type="ECO:0000313" key="4">
    <source>
        <dbReference type="Proteomes" id="UP000823634"/>
    </source>
</evidence>
<dbReference type="InterPro" id="IPR036390">
    <property type="entry name" value="WH_DNA-bd_sf"/>
</dbReference>
<dbReference type="InterPro" id="IPR011579">
    <property type="entry name" value="ATPase_dom"/>
</dbReference>
<dbReference type="GO" id="GO:0005524">
    <property type="term" value="F:ATP binding"/>
    <property type="evidence" value="ECO:0007669"/>
    <property type="project" value="InterPro"/>
</dbReference>
<dbReference type="EMBL" id="JADINA010000003">
    <property type="protein sequence ID" value="MBO8425776.1"/>
    <property type="molecule type" value="Genomic_DNA"/>
</dbReference>
<dbReference type="Proteomes" id="UP000823634">
    <property type="component" value="Unassembled WGS sequence"/>
</dbReference>
<protein>
    <submittedName>
        <fullName evidence="3">AAA family ATPase</fullName>
    </submittedName>
</protein>
<dbReference type="Pfam" id="PF01637">
    <property type="entry name" value="ATPase_2"/>
    <property type="match status" value="1"/>
</dbReference>
<evidence type="ECO:0000313" key="3">
    <source>
        <dbReference type="EMBL" id="MBO8425776.1"/>
    </source>
</evidence>
<reference evidence="3" key="2">
    <citation type="journal article" date="2021" name="PeerJ">
        <title>Extensive microbial diversity within the chicken gut microbiome revealed by metagenomics and culture.</title>
        <authorList>
            <person name="Gilroy R."/>
            <person name="Ravi A."/>
            <person name="Getino M."/>
            <person name="Pursley I."/>
            <person name="Horton D.L."/>
            <person name="Alikhan N.F."/>
            <person name="Baker D."/>
            <person name="Gharbi K."/>
            <person name="Hall N."/>
            <person name="Watson M."/>
            <person name="Adriaenssens E.M."/>
            <person name="Foster-Nyarko E."/>
            <person name="Jarju S."/>
            <person name="Secka A."/>
            <person name="Antonio M."/>
            <person name="Oren A."/>
            <person name="Chaudhuri R.R."/>
            <person name="La Ragione R."/>
            <person name="Hildebrand F."/>
            <person name="Pallen M.J."/>
        </authorList>
    </citation>
    <scope>NUCLEOTIDE SEQUENCE</scope>
    <source>
        <strain evidence="3">17113</strain>
    </source>
</reference>
<evidence type="ECO:0000259" key="2">
    <source>
        <dbReference type="Pfam" id="PF03008"/>
    </source>
</evidence>
<dbReference type="PANTHER" id="PTHR34704">
    <property type="entry name" value="ATPASE"/>
    <property type="match status" value="1"/>
</dbReference>
<organism evidence="3 4">
    <name type="scientific">Candidatus Alloenteromonas pullistercoris</name>
    <dbReference type="NCBI Taxonomy" id="2840785"/>
    <lineage>
        <taxon>Bacteria</taxon>
        <taxon>Bacillati</taxon>
        <taxon>Bacillota</taxon>
        <taxon>Bacillota incertae sedis</taxon>
        <taxon>Candidatus Alloenteromonas</taxon>
    </lineage>
</organism>
<feature type="domain" description="ATPase" evidence="1">
    <location>
        <begin position="4"/>
        <end position="206"/>
    </location>
</feature>
<dbReference type="Pfam" id="PF03008">
    <property type="entry name" value="DUF234"/>
    <property type="match status" value="1"/>
</dbReference>
<dbReference type="SUPFAM" id="SSF52540">
    <property type="entry name" value="P-loop containing nucleoside triphosphate hydrolases"/>
    <property type="match status" value="1"/>
</dbReference>
<dbReference type="SUPFAM" id="SSF46785">
    <property type="entry name" value="Winged helix' DNA-binding domain"/>
    <property type="match status" value="1"/>
</dbReference>
<dbReference type="Gene3D" id="3.40.50.300">
    <property type="entry name" value="P-loop containing nucleotide triphosphate hydrolases"/>
    <property type="match status" value="1"/>
</dbReference>
<reference evidence="3" key="1">
    <citation type="submission" date="2020-10" db="EMBL/GenBank/DDBJ databases">
        <authorList>
            <person name="Gilroy R."/>
        </authorList>
    </citation>
    <scope>NUCLEOTIDE SEQUENCE</scope>
    <source>
        <strain evidence="3">17113</strain>
    </source>
</reference>
<dbReference type="InterPro" id="IPR011335">
    <property type="entry name" value="Restrct_endonuc-II-like"/>
</dbReference>
<name>A0A9D9DG61_9FIRM</name>
<dbReference type="InterPro" id="IPR027417">
    <property type="entry name" value="P-loop_NTPase"/>
</dbReference>
<dbReference type="PANTHER" id="PTHR34704:SF1">
    <property type="entry name" value="ATPASE"/>
    <property type="match status" value="1"/>
</dbReference>
<dbReference type="SUPFAM" id="SSF52980">
    <property type="entry name" value="Restriction endonuclease-like"/>
    <property type="match status" value="1"/>
</dbReference>
<dbReference type="AlphaFoldDB" id="A0A9D9DG61"/>
<evidence type="ECO:0000259" key="1">
    <source>
        <dbReference type="Pfam" id="PF01637"/>
    </source>
</evidence>